<dbReference type="EMBL" id="REGN01009612">
    <property type="protein sequence ID" value="RNA00800.1"/>
    <property type="molecule type" value="Genomic_DNA"/>
</dbReference>
<comment type="caution">
    <text evidence="1">The sequence shown here is derived from an EMBL/GenBank/DDBJ whole genome shotgun (WGS) entry which is preliminary data.</text>
</comment>
<reference evidence="1 2" key="1">
    <citation type="journal article" date="2018" name="Sci. Rep.">
        <title>Genomic signatures of local adaptation to the degree of environmental predictability in rotifers.</title>
        <authorList>
            <person name="Franch-Gras L."/>
            <person name="Hahn C."/>
            <person name="Garcia-Roger E.M."/>
            <person name="Carmona M.J."/>
            <person name="Serra M."/>
            <person name="Gomez A."/>
        </authorList>
    </citation>
    <scope>NUCLEOTIDE SEQUENCE [LARGE SCALE GENOMIC DNA]</scope>
    <source>
        <strain evidence="1">HYR1</strain>
    </source>
</reference>
<sequence length="77" mass="8982">MCSSFGTPETIENRRRKFNDIGFDKENPSLFKILTSIWRMSDRHLEELDRRFQVVLNLGIGPLFEPLGTKLLDSNQI</sequence>
<evidence type="ECO:0000313" key="1">
    <source>
        <dbReference type="EMBL" id="RNA00800.1"/>
    </source>
</evidence>
<name>A0A3M7PP39_BRAPC</name>
<evidence type="ECO:0000313" key="2">
    <source>
        <dbReference type="Proteomes" id="UP000276133"/>
    </source>
</evidence>
<gene>
    <name evidence="1" type="ORF">BpHYR1_050072</name>
</gene>
<accession>A0A3M7PP39</accession>
<protein>
    <submittedName>
        <fullName evidence="1">Uncharacterized protein</fullName>
    </submittedName>
</protein>
<organism evidence="1 2">
    <name type="scientific">Brachionus plicatilis</name>
    <name type="common">Marine rotifer</name>
    <name type="synonym">Brachionus muelleri</name>
    <dbReference type="NCBI Taxonomy" id="10195"/>
    <lineage>
        <taxon>Eukaryota</taxon>
        <taxon>Metazoa</taxon>
        <taxon>Spiralia</taxon>
        <taxon>Gnathifera</taxon>
        <taxon>Rotifera</taxon>
        <taxon>Eurotatoria</taxon>
        <taxon>Monogononta</taxon>
        <taxon>Pseudotrocha</taxon>
        <taxon>Ploima</taxon>
        <taxon>Brachionidae</taxon>
        <taxon>Brachionus</taxon>
    </lineage>
</organism>
<dbReference type="Proteomes" id="UP000276133">
    <property type="component" value="Unassembled WGS sequence"/>
</dbReference>
<dbReference type="AlphaFoldDB" id="A0A3M7PP39"/>
<keyword evidence="2" id="KW-1185">Reference proteome</keyword>
<proteinExistence type="predicted"/>